<organism evidence="4 5">
    <name type="scientific">Streptomyces indicus</name>
    <dbReference type="NCBI Taxonomy" id="417292"/>
    <lineage>
        <taxon>Bacteria</taxon>
        <taxon>Bacillati</taxon>
        <taxon>Actinomycetota</taxon>
        <taxon>Actinomycetes</taxon>
        <taxon>Kitasatosporales</taxon>
        <taxon>Streptomycetaceae</taxon>
        <taxon>Streptomyces</taxon>
    </lineage>
</organism>
<evidence type="ECO:0000256" key="1">
    <source>
        <dbReference type="SAM" id="MobiDB-lite"/>
    </source>
</evidence>
<dbReference type="Proteomes" id="UP000199155">
    <property type="component" value="Unassembled WGS sequence"/>
</dbReference>
<dbReference type="GO" id="GO:0003677">
    <property type="term" value="F:DNA binding"/>
    <property type="evidence" value="ECO:0007669"/>
    <property type="project" value="InterPro"/>
</dbReference>
<dbReference type="EMBL" id="FNFF01000011">
    <property type="protein sequence ID" value="SDK75128.1"/>
    <property type="molecule type" value="Genomic_DNA"/>
</dbReference>
<dbReference type="RefSeq" id="WP_093613942.1">
    <property type="nucleotide sequence ID" value="NZ_FNFF01000011.1"/>
</dbReference>
<dbReference type="Gene3D" id="1.10.260.40">
    <property type="entry name" value="lambda repressor-like DNA-binding domains"/>
    <property type="match status" value="1"/>
</dbReference>
<dbReference type="InterPro" id="IPR001387">
    <property type="entry name" value="Cro/C1-type_HTH"/>
</dbReference>
<evidence type="ECO:0000256" key="2">
    <source>
        <dbReference type="SAM" id="Phobius"/>
    </source>
</evidence>
<dbReference type="STRING" id="417292.SAMN05421806_111149"/>
<keyword evidence="2" id="KW-0812">Transmembrane</keyword>
<feature type="region of interest" description="Disordered" evidence="1">
    <location>
        <begin position="90"/>
        <end position="128"/>
    </location>
</feature>
<dbReference type="Pfam" id="PF13560">
    <property type="entry name" value="HTH_31"/>
    <property type="match status" value="1"/>
</dbReference>
<feature type="transmembrane region" description="Helical" evidence="2">
    <location>
        <begin position="151"/>
        <end position="172"/>
    </location>
</feature>
<feature type="compositionally biased region" description="Low complexity" evidence="1">
    <location>
        <begin position="96"/>
        <end position="114"/>
    </location>
</feature>
<dbReference type="SUPFAM" id="SSF47413">
    <property type="entry name" value="lambda repressor-like DNA-binding domains"/>
    <property type="match status" value="1"/>
</dbReference>
<gene>
    <name evidence="4" type="ORF">SAMN05421806_111149</name>
</gene>
<proteinExistence type="predicted"/>
<accession>A0A1G9EGB4</accession>
<keyword evidence="2" id="KW-1133">Transmembrane helix</keyword>
<dbReference type="SMART" id="SM00530">
    <property type="entry name" value="HTH_XRE"/>
    <property type="match status" value="1"/>
</dbReference>
<feature type="domain" description="HTH cro/C1-type" evidence="3">
    <location>
        <begin position="21"/>
        <end position="76"/>
    </location>
</feature>
<reference evidence="4 5" key="1">
    <citation type="submission" date="2016-10" db="EMBL/GenBank/DDBJ databases">
        <authorList>
            <person name="de Groot N.N."/>
        </authorList>
    </citation>
    <scope>NUCLEOTIDE SEQUENCE [LARGE SCALE GENOMIC DNA]</scope>
    <source>
        <strain evidence="4 5">CGMCC 4.5727</strain>
    </source>
</reference>
<name>A0A1G9EGB4_9ACTN</name>
<protein>
    <submittedName>
        <fullName evidence="4">Helix-turn-helix domain-containing protein</fullName>
    </submittedName>
</protein>
<sequence length="175" mass="18980">MGLWQPLPEELPAEVAHFVEQLRLLKDRTGLSLVALGKRTSYSKSSWQRYLNGQQPPPRKAVLALCKVANLDAAEAARCGARWELAVRAWPKPETGENAGGEPPAEGATGTAPGWSDLDPGEDEDTLPWWVPQEEPEARPSQPHAAPPWRLFAYTAVTVIALLLAGLLFVVAKGA</sequence>
<keyword evidence="5" id="KW-1185">Reference proteome</keyword>
<dbReference type="AlphaFoldDB" id="A0A1G9EGB4"/>
<keyword evidence="2" id="KW-0472">Membrane</keyword>
<evidence type="ECO:0000313" key="5">
    <source>
        <dbReference type="Proteomes" id="UP000199155"/>
    </source>
</evidence>
<evidence type="ECO:0000313" key="4">
    <source>
        <dbReference type="EMBL" id="SDK75128.1"/>
    </source>
</evidence>
<evidence type="ECO:0000259" key="3">
    <source>
        <dbReference type="SMART" id="SM00530"/>
    </source>
</evidence>
<dbReference type="InterPro" id="IPR010982">
    <property type="entry name" value="Lambda_DNA-bd_dom_sf"/>
</dbReference>
<dbReference type="OrthoDB" id="9815541at2"/>